<dbReference type="EMBL" id="KV878970">
    <property type="protein sequence ID" value="OJK04958.1"/>
    <property type="molecule type" value="Genomic_DNA"/>
</dbReference>
<dbReference type="SUPFAM" id="SSF110004">
    <property type="entry name" value="Glycolipid transfer protein, GLTP"/>
    <property type="match status" value="1"/>
</dbReference>
<dbReference type="OrthoDB" id="205255at2759"/>
<name>A0A1L9X9D0_ASPA1</name>
<dbReference type="VEuPathDB" id="FungiDB:ASPACDRAFT_109997"/>
<organism evidence="3 4">
    <name type="scientific">Aspergillus aculeatus (strain ATCC 16872 / CBS 172.66 / WB 5094)</name>
    <dbReference type="NCBI Taxonomy" id="690307"/>
    <lineage>
        <taxon>Eukaryota</taxon>
        <taxon>Fungi</taxon>
        <taxon>Dikarya</taxon>
        <taxon>Ascomycota</taxon>
        <taxon>Pezizomycotina</taxon>
        <taxon>Eurotiomycetes</taxon>
        <taxon>Eurotiomycetidae</taxon>
        <taxon>Eurotiales</taxon>
        <taxon>Aspergillaceae</taxon>
        <taxon>Aspergillus</taxon>
        <taxon>Aspergillus subgen. Circumdati</taxon>
    </lineage>
</organism>
<feature type="domain" description="Glycolipid transfer protein" evidence="2">
    <location>
        <begin position="21"/>
        <end position="159"/>
    </location>
</feature>
<dbReference type="Pfam" id="PF08718">
    <property type="entry name" value="GLTP"/>
    <property type="match status" value="1"/>
</dbReference>
<dbReference type="GO" id="GO:1902388">
    <property type="term" value="F:ceramide 1-phosphate transfer activity"/>
    <property type="evidence" value="ECO:0007669"/>
    <property type="project" value="TreeGrafter"/>
</dbReference>
<dbReference type="PANTHER" id="PTHR10219">
    <property type="entry name" value="GLYCOLIPID TRANSFER PROTEIN-RELATED"/>
    <property type="match status" value="1"/>
</dbReference>
<evidence type="ECO:0000259" key="2">
    <source>
        <dbReference type="Pfam" id="PF08718"/>
    </source>
</evidence>
<dbReference type="GO" id="GO:0016020">
    <property type="term" value="C:membrane"/>
    <property type="evidence" value="ECO:0007669"/>
    <property type="project" value="TreeGrafter"/>
</dbReference>
<reference evidence="4" key="1">
    <citation type="journal article" date="2017" name="Genome Biol.">
        <title>Comparative genomics reveals high biological diversity and specific adaptations in the industrially and medically important fungal genus Aspergillus.</title>
        <authorList>
            <person name="de Vries R.P."/>
            <person name="Riley R."/>
            <person name="Wiebenga A."/>
            <person name="Aguilar-Osorio G."/>
            <person name="Amillis S."/>
            <person name="Uchima C.A."/>
            <person name="Anderluh G."/>
            <person name="Asadollahi M."/>
            <person name="Askin M."/>
            <person name="Barry K."/>
            <person name="Battaglia E."/>
            <person name="Bayram O."/>
            <person name="Benocci T."/>
            <person name="Braus-Stromeyer S.A."/>
            <person name="Caldana C."/>
            <person name="Canovas D."/>
            <person name="Cerqueira G.C."/>
            <person name="Chen F."/>
            <person name="Chen W."/>
            <person name="Choi C."/>
            <person name="Clum A."/>
            <person name="Dos Santos R.A."/>
            <person name="Damasio A.R."/>
            <person name="Diallinas G."/>
            <person name="Emri T."/>
            <person name="Fekete E."/>
            <person name="Flipphi M."/>
            <person name="Freyberg S."/>
            <person name="Gallo A."/>
            <person name="Gournas C."/>
            <person name="Habgood R."/>
            <person name="Hainaut M."/>
            <person name="Harispe M.L."/>
            <person name="Henrissat B."/>
            <person name="Hilden K.S."/>
            <person name="Hope R."/>
            <person name="Hossain A."/>
            <person name="Karabika E."/>
            <person name="Karaffa L."/>
            <person name="Karanyi Z."/>
            <person name="Krasevec N."/>
            <person name="Kuo A."/>
            <person name="Kusch H."/>
            <person name="LaButti K."/>
            <person name="Lagendijk E.L."/>
            <person name="Lapidus A."/>
            <person name="Levasseur A."/>
            <person name="Lindquist E."/>
            <person name="Lipzen A."/>
            <person name="Logrieco A.F."/>
            <person name="MacCabe A."/>
            <person name="Maekelae M.R."/>
            <person name="Malavazi I."/>
            <person name="Melin P."/>
            <person name="Meyer V."/>
            <person name="Mielnichuk N."/>
            <person name="Miskei M."/>
            <person name="Molnar A.P."/>
            <person name="Mule G."/>
            <person name="Ngan C.Y."/>
            <person name="Orejas M."/>
            <person name="Orosz E."/>
            <person name="Ouedraogo J.P."/>
            <person name="Overkamp K.M."/>
            <person name="Park H.-S."/>
            <person name="Perrone G."/>
            <person name="Piumi F."/>
            <person name="Punt P.J."/>
            <person name="Ram A.F."/>
            <person name="Ramon A."/>
            <person name="Rauscher S."/>
            <person name="Record E."/>
            <person name="Riano-Pachon D.M."/>
            <person name="Robert V."/>
            <person name="Roehrig J."/>
            <person name="Ruller R."/>
            <person name="Salamov A."/>
            <person name="Salih N.S."/>
            <person name="Samson R.A."/>
            <person name="Sandor E."/>
            <person name="Sanguinetti M."/>
            <person name="Schuetze T."/>
            <person name="Sepcic K."/>
            <person name="Shelest E."/>
            <person name="Sherlock G."/>
            <person name="Sophianopoulou V."/>
            <person name="Squina F.M."/>
            <person name="Sun H."/>
            <person name="Susca A."/>
            <person name="Todd R.B."/>
            <person name="Tsang A."/>
            <person name="Unkles S.E."/>
            <person name="van de Wiele N."/>
            <person name="van Rossen-Uffink D."/>
            <person name="Oliveira J.V."/>
            <person name="Vesth T.C."/>
            <person name="Visser J."/>
            <person name="Yu J.-H."/>
            <person name="Zhou M."/>
            <person name="Andersen M.R."/>
            <person name="Archer D.B."/>
            <person name="Baker S.E."/>
            <person name="Benoit I."/>
            <person name="Brakhage A.A."/>
            <person name="Braus G.H."/>
            <person name="Fischer R."/>
            <person name="Frisvad J.C."/>
            <person name="Goldman G.H."/>
            <person name="Houbraken J."/>
            <person name="Oakley B."/>
            <person name="Pocsi I."/>
            <person name="Scazzocchio C."/>
            <person name="Seiboth B."/>
            <person name="vanKuyk P.A."/>
            <person name="Wortman J."/>
            <person name="Dyer P.S."/>
            <person name="Grigoriev I.V."/>
        </authorList>
    </citation>
    <scope>NUCLEOTIDE SEQUENCE [LARGE SCALE GENOMIC DNA]</scope>
    <source>
        <strain evidence="4">ATCC 16872 / CBS 172.66 / WB 5094</strain>
    </source>
</reference>
<dbReference type="Gene3D" id="1.10.3520.10">
    <property type="entry name" value="Glycolipid transfer protein"/>
    <property type="match status" value="1"/>
</dbReference>
<dbReference type="PANTHER" id="PTHR10219:SF25">
    <property type="entry name" value="PLECKSTRIN HOMOLOGY DOMAIN-CONTAINING FAMILY A MEMBER 8"/>
    <property type="match status" value="1"/>
</dbReference>
<evidence type="ECO:0000313" key="4">
    <source>
        <dbReference type="Proteomes" id="UP000184546"/>
    </source>
</evidence>
<evidence type="ECO:0000313" key="3">
    <source>
        <dbReference type="EMBL" id="OJK04958.1"/>
    </source>
</evidence>
<dbReference type="GO" id="GO:0005829">
    <property type="term" value="C:cytosol"/>
    <property type="evidence" value="ECO:0007669"/>
    <property type="project" value="TreeGrafter"/>
</dbReference>
<sequence>MATWFDGKKSFADVPITANGISTQEFLDAAEALTTLFDLMQSKAFGVVKSDLTGNIKKVRDRFLAAPAESQTLQELVVNELKTGKHTATEGLLWLVRGLDFTAQALRHNIDNASTELADSFRNAYGGTLKPHHSFVVKPLFSAAMSACPYRKDFYSRLGDDQAQVQENLNVYVAALEERINILKAFMESPQAKW</sequence>
<dbReference type="InterPro" id="IPR014830">
    <property type="entry name" value="Glycolipid_transfer_prot_dom"/>
</dbReference>
<dbReference type="RefSeq" id="XP_020061297.1">
    <property type="nucleotide sequence ID" value="XM_020195443.1"/>
</dbReference>
<dbReference type="GeneID" id="30969257"/>
<proteinExistence type="predicted"/>
<protein>
    <recommendedName>
        <fullName evidence="2">Glycolipid transfer protein domain-containing protein</fullName>
    </recommendedName>
</protein>
<accession>A0A1L9X9D0</accession>
<gene>
    <name evidence="3" type="ORF">ASPACDRAFT_109997</name>
</gene>
<dbReference type="AlphaFoldDB" id="A0A1L9X9D0"/>
<keyword evidence="4" id="KW-1185">Reference proteome</keyword>
<dbReference type="InterPro" id="IPR036497">
    <property type="entry name" value="GLTP_sf"/>
</dbReference>
<dbReference type="OMA" id="EMHGAEW"/>
<dbReference type="FunFam" id="1.10.3520.10:FF:000001">
    <property type="entry name" value="Pleckstrin domain-containing family A member 8"/>
    <property type="match status" value="1"/>
</dbReference>
<evidence type="ECO:0000256" key="1">
    <source>
        <dbReference type="ARBA" id="ARBA00022448"/>
    </source>
</evidence>
<dbReference type="Proteomes" id="UP000184546">
    <property type="component" value="Unassembled WGS sequence"/>
</dbReference>
<keyword evidence="1" id="KW-0813">Transport</keyword>
<dbReference type="GO" id="GO:1902387">
    <property type="term" value="F:ceramide 1-phosphate binding"/>
    <property type="evidence" value="ECO:0007669"/>
    <property type="project" value="TreeGrafter"/>
</dbReference>
<dbReference type="STRING" id="690307.A0A1L9X9D0"/>